<reference evidence="6" key="1">
    <citation type="journal article" date="2019" name="Int. J. Syst. Evol. Microbiol.">
        <title>The Global Catalogue of Microorganisms (GCM) 10K type strain sequencing project: providing services to taxonomists for standard genome sequencing and annotation.</title>
        <authorList>
            <consortium name="The Broad Institute Genomics Platform"/>
            <consortium name="The Broad Institute Genome Sequencing Center for Infectious Disease"/>
            <person name="Wu L."/>
            <person name="Ma J."/>
        </authorList>
    </citation>
    <scope>NUCLEOTIDE SEQUENCE [LARGE SCALE GENOMIC DNA]</scope>
    <source>
        <strain evidence="6">JCM 19635</strain>
    </source>
</reference>
<evidence type="ECO:0000256" key="3">
    <source>
        <dbReference type="SAM" id="MobiDB-lite"/>
    </source>
</evidence>
<feature type="compositionally biased region" description="Gly residues" evidence="3">
    <location>
        <begin position="1"/>
        <end position="12"/>
    </location>
</feature>
<dbReference type="InterPro" id="IPR051553">
    <property type="entry name" value="Ran_GTPase-activating"/>
</dbReference>
<comment type="caution">
    <text evidence="5">The sequence shown here is derived from an EMBL/GenBank/DDBJ whole genome shotgun (WGS) entry which is preliminary data.</text>
</comment>
<feature type="domain" description="RCC1-like" evidence="4">
    <location>
        <begin position="2"/>
        <end position="228"/>
    </location>
</feature>
<dbReference type="RefSeq" id="WP_380207513.1">
    <property type="nucleotide sequence ID" value="NZ_JBHTEK010000007.1"/>
</dbReference>
<dbReference type="PROSITE" id="PS00626">
    <property type="entry name" value="RCC1_2"/>
    <property type="match status" value="2"/>
</dbReference>
<feature type="compositionally biased region" description="Polar residues" evidence="3">
    <location>
        <begin position="14"/>
        <end position="26"/>
    </location>
</feature>
<evidence type="ECO:0000259" key="4">
    <source>
        <dbReference type="Pfam" id="PF25390"/>
    </source>
</evidence>
<sequence>MGLGRGSAGRLGDGTNTQRTAPVQIGTGTNWRSVAAGWLHSVAVRTDGTLWAWGANYVGQVGAGFGGSNSTFYAPVQLGTATTWQSVSAGRDHSLAVRTDGTLWGWGNNNYGQLGPAPFSPRYVPTQVGTATTWQSSGVGLSYSLAVRTDGTLWAGGNNDYGMLGDGTTTVRTALVQIGTDATWQRIEANYGQSLAVRTDGTLWAWGLNTQAQLGDGTLTNRLAPVQIGTGTTWQSASAGDGHGLAVRTDGTLWAWGSQGSGQLGIPWQSAVPLLIFTASGPLPVELVSFTARRTGPRTVALAWRTASEQNNAGFTIEHSPTGASLPPWAPWPATARAAPPAPTLLPPSPPRTPRTTAWRNAT</sequence>
<feature type="region of interest" description="Disordered" evidence="3">
    <location>
        <begin position="333"/>
        <end position="363"/>
    </location>
</feature>
<dbReference type="PANTHER" id="PTHR45982">
    <property type="entry name" value="REGULATOR OF CHROMOSOME CONDENSATION"/>
    <property type="match status" value="1"/>
</dbReference>
<name>A0ABW2UES1_9BACT</name>
<dbReference type="Proteomes" id="UP001596513">
    <property type="component" value="Unassembled WGS sequence"/>
</dbReference>
<feature type="compositionally biased region" description="Low complexity" evidence="3">
    <location>
        <begin position="354"/>
        <end position="363"/>
    </location>
</feature>
<feature type="region of interest" description="Disordered" evidence="3">
    <location>
        <begin position="1"/>
        <end position="26"/>
    </location>
</feature>
<evidence type="ECO:0000256" key="1">
    <source>
        <dbReference type="ARBA" id="ARBA00022658"/>
    </source>
</evidence>
<dbReference type="InterPro" id="IPR058923">
    <property type="entry name" value="RCC1-like_dom"/>
</dbReference>
<evidence type="ECO:0000313" key="6">
    <source>
        <dbReference type="Proteomes" id="UP001596513"/>
    </source>
</evidence>
<keyword evidence="6" id="KW-1185">Reference proteome</keyword>
<dbReference type="PANTHER" id="PTHR45982:SF1">
    <property type="entry name" value="REGULATOR OF CHROMOSOME CONDENSATION"/>
    <property type="match status" value="1"/>
</dbReference>
<dbReference type="Pfam" id="PF13540">
    <property type="entry name" value="RCC1_2"/>
    <property type="match status" value="1"/>
</dbReference>
<keyword evidence="1" id="KW-0344">Guanine-nucleotide releasing factor</keyword>
<gene>
    <name evidence="5" type="ORF">ACFQT0_30880</name>
</gene>
<keyword evidence="2" id="KW-0677">Repeat</keyword>
<dbReference type="InterPro" id="IPR009091">
    <property type="entry name" value="RCC1/BLIP-II"/>
</dbReference>
<protein>
    <submittedName>
        <fullName evidence="5">RCC1 domain-containing protein</fullName>
    </submittedName>
</protein>
<dbReference type="PROSITE" id="PS50012">
    <property type="entry name" value="RCC1_3"/>
    <property type="match status" value="4"/>
</dbReference>
<dbReference type="SUPFAM" id="SSF50985">
    <property type="entry name" value="RCC1/BLIP-II"/>
    <property type="match status" value="1"/>
</dbReference>
<feature type="compositionally biased region" description="Pro residues" evidence="3">
    <location>
        <begin position="340"/>
        <end position="353"/>
    </location>
</feature>
<dbReference type="Gene3D" id="2.130.10.30">
    <property type="entry name" value="Regulator of chromosome condensation 1/beta-lactamase-inhibitor protein II"/>
    <property type="match status" value="2"/>
</dbReference>
<dbReference type="EMBL" id="JBHTEK010000007">
    <property type="protein sequence ID" value="MFC7671322.1"/>
    <property type="molecule type" value="Genomic_DNA"/>
</dbReference>
<dbReference type="Pfam" id="PF25390">
    <property type="entry name" value="WD40_RLD"/>
    <property type="match status" value="1"/>
</dbReference>
<proteinExistence type="predicted"/>
<dbReference type="PRINTS" id="PR00633">
    <property type="entry name" value="RCCNDNSATION"/>
</dbReference>
<organism evidence="5 6">
    <name type="scientific">Hymenobacter humi</name>
    <dbReference type="NCBI Taxonomy" id="1411620"/>
    <lineage>
        <taxon>Bacteria</taxon>
        <taxon>Pseudomonadati</taxon>
        <taxon>Bacteroidota</taxon>
        <taxon>Cytophagia</taxon>
        <taxon>Cytophagales</taxon>
        <taxon>Hymenobacteraceae</taxon>
        <taxon>Hymenobacter</taxon>
    </lineage>
</organism>
<accession>A0ABW2UES1</accession>
<evidence type="ECO:0000256" key="2">
    <source>
        <dbReference type="ARBA" id="ARBA00022737"/>
    </source>
</evidence>
<evidence type="ECO:0000313" key="5">
    <source>
        <dbReference type="EMBL" id="MFC7671322.1"/>
    </source>
</evidence>
<dbReference type="InterPro" id="IPR000408">
    <property type="entry name" value="Reg_chr_condens"/>
</dbReference>